<dbReference type="AlphaFoldDB" id="A0A409X882"/>
<comment type="caution">
    <text evidence="2">The sequence shown here is derived from an EMBL/GenBank/DDBJ whole genome shotgun (WGS) entry which is preliminary data.</text>
</comment>
<reference evidence="2 3" key="1">
    <citation type="journal article" date="2018" name="Evol. Lett.">
        <title>Horizontal gene cluster transfer increased hallucinogenic mushroom diversity.</title>
        <authorList>
            <person name="Reynolds H.T."/>
            <person name="Vijayakumar V."/>
            <person name="Gluck-Thaler E."/>
            <person name="Korotkin H.B."/>
            <person name="Matheny P.B."/>
            <person name="Slot J.C."/>
        </authorList>
    </citation>
    <scope>NUCLEOTIDE SEQUENCE [LARGE SCALE GENOMIC DNA]</scope>
    <source>
        <strain evidence="2 3">2629</strain>
    </source>
</reference>
<feature type="non-terminal residue" evidence="2">
    <location>
        <position position="513"/>
    </location>
</feature>
<proteinExistence type="predicted"/>
<feature type="region of interest" description="Disordered" evidence="1">
    <location>
        <begin position="63"/>
        <end position="87"/>
    </location>
</feature>
<name>A0A409X882_9AGAR</name>
<feature type="compositionally biased region" description="Polar residues" evidence="1">
    <location>
        <begin position="1"/>
        <end position="25"/>
    </location>
</feature>
<organism evidence="2 3">
    <name type="scientific">Panaeolus cyanescens</name>
    <dbReference type="NCBI Taxonomy" id="181874"/>
    <lineage>
        <taxon>Eukaryota</taxon>
        <taxon>Fungi</taxon>
        <taxon>Dikarya</taxon>
        <taxon>Basidiomycota</taxon>
        <taxon>Agaricomycotina</taxon>
        <taxon>Agaricomycetes</taxon>
        <taxon>Agaricomycetidae</taxon>
        <taxon>Agaricales</taxon>
        <taxon>Agaricineae</taxon>
        <taxon>Galeropsidaceae</taxon>
        <taxon>Panaeolus</taxon>
    </lineage>
</organism>
<feature type="non-terminal residue" evidence="2">
    <location>
        <position position="1"/>
    </location>
</feature>
<evidence type="ECO:0000313" key="3">
    <source>
        <dbReference type="Proteomes" id="UP000284842"/>
    </source>
</evidence>
<keyword evidence="3" id="KW-1185">Reference proteome</keyword>
<accession>A0A409X882</accession>
<feature type="compositionally biased region" description="Pro residues" evidence="1">
    <location>
        <begin position="73"/>
        <end position="87"/>
    </location>
</feature>
<dbReference type="Proteomes" id="UP000284842">
    <property type="component" value="Unassembled WGS sequence"/>
</dbReference>
<evidence type="ECO:0000313" key="2">
    <source>
        <dbReference type="EMBL" id="PPQ86972.1"/>
    </source>
</evidence>
<dbReference type="EMBL" id="NHTK01004395">
    <property type="protein sequence ID" value="PPQ86972.1"/>
    <property type="molecule type" value="Genomic_DNA"/>
</dbReference>
<feature type="region of interest" description="Disordered" evidence="1">
    <location>
        <begin position="1"/>
        <end position="39"/>
    </location>
</feature>
<dbReference type="InParanoid" id="A0A409X882"/>
<protein>
    <submittedName>
        <fullName evidence="2">Uncharacterized protein</fullName>
    </submittedName>
</protein>
<gene>
    <name evidence="2" type="ORF">CVT24_002724</name>
</gene>
<dbReference type="OrthoDB" id="3118740at2759"/>
<evidence type="ECO:0000256" key="1">
    <source>
        <dbReference type="SAM" id="MobiDB-lite"/>
    </source>
</evidence>
<sequence length="513" mass="55027">QAVQNQGSSGSQAVQDSHAHTQITPNRYGIELFEQGPSSERREWDSLFARQREILDNLNLDNRGAYGQSLGQPPAPPAPPVTAPSHPVPVAPHVPPVDHVPEHVGPWPFSPAPTPAARPFSTSILTQPAGRMPDVHFPPVMPPPPVHPMPQFPHSHHGSPGYAGYGYAYQYPPFYPPPQLQAPASVTTHTSFNMSGCMSMLSSIAILKRKSSRQVVSNWLGAIMRVLYTANLAGHVICSSHDESVLRVSPGGADPVYPPALSAFPTYEERAAFQRWRQLDSAAYQIVVSRIDSQVADCLPPTVDGSLPTARQVMKDILLTFSPGAFVDSQKLVNDLRALTVHGPKVEAYLLEWTKGWIQVIRDGTLWGVRDATVQFLSKLPASFAEFRLEQCRVLERVHDSDKLHLLSVIKLVGEREVASGMFNASTRPSGARSSAPASTAPSITCENCGIPGHTQDLCFKAGGGRAGQAPPKKVRPTAAVAHVAVGVDDGADGVLADGLADGSNEVVDGGVD</sequence>